<dbReference type="KEGG" id="kle:AO703_21160"/>
<dbReference type="RefSeq" id="WP_062742364.1">
    <property type="nucleotide sequence ID" value="NZ_CP012871.1"/>
</dbReference>
<dbReference type="AlphaFoldDB" id="A0A806XAM6"/>
<protein>
    <recommendedName>
        <fullName evidence="3">KTSC domain-containing protein</fullName>
    </recommendedName>
</protein>
<dbReference type="OrthoDB" id="7775479at2"/>
<dbReference type="EMBL" id="CP012871">
    <property type="protein sequence ID" value="ALR78695.1"/>
    <property type="molecule type" value="Genomic_DNA"/>
</dbReference>
<evidence type="ECO:0000313" key="1">
    <source>
        <dbReference type="EMBL" id="ALR78695.1"/>
    </source>
</evidence>
<organism evidence="1 2">
    <name type="scientific">[Enterobacter] lignolyticus</name>
    <dbReference type="NCBI Taxonomy" id="1334193"/>
    <lineage>
        <taxon>Bacteria</taxon>
        <taxon>Pseudomonadati</taxon>
        <taxon>Pseudomonadota</taxon>
        <taxon>Gammaproteobacteria</taxon>
        <taxon>Enterobacterales</taxon>
        <taxon>Enterobacteriaceae</taxon>
        <taxon>Pluralibacter</taxon>
    </lineage>
</organism>
<proteinExistence type="predicted"/>
<evidence type="ECO:0000313" key="2">
    <source>
        <dbReference type="Proteomes" id="UP000069162"/>
    </source>
</evidence>
<reference evidence="2" key="1">
    <citation type="submission" date="2015-10" db="EMBL/GenBank/DDBJ databases">
        <title>Complete Genome Sequencing of Klebsiella sp. strain G5.</title>
        <authorList>
            <person name="Chan K.-G."/>
            <person name="Chen J.-W."/>
        </authorList>
    </citation>
    <scope>NUCLEOTIDE SEQUENCE [LARGE SCALE GENOMIC DNA]</scope>
    <source>
        <strain evidence="2">G5</strain>
    </source>
</reference>
<sequence length="75" mass="8389">MEIYANKKGTSGVKAYEIAQDSITVYFKNSSVYLYNASHPGSAVVAEMQKLARRGEGLNDYINQHVKADCFVLKR</sequence>
<accession>A0A806XAM6</accession>
<gene>
    <name evidence="1" type="ORF">AO703_21160</name>
</gene>
<evidence type="ECO:0008006" key="3">
    <source>
        <dbReference type="Google" id="ProtNLM"/>
    </source>
</evidence>
<name>A0A806XAM6_9ENTR</name>
<dbReference type="Proteomes" id="UP000069162">
    <property type="component" value="Chromosome"/>
</dbReference>